<dbReference type="EMBL" id="BKCJ010980202">
    <property type="protein sequence ID" value="GFC59108.1"/>
    <property type="molecule type" value="Genomic_DNA"/>
</dbReference>
<gene>
    <name evidence="1" type="ORF">Tci_831078</name>
</gene>
<name>A0A699Q8Q0_TANCI</name>
<evidence type="ECO:0000313" key="1">
    <source>
        <dbReference type="EMBL" id="GFC59108.1"/>
    </source>
</evidence>
<dbReference type="AlphaFoldDB" id="A0A699Q8Q0"/>
<protein>
    <submittedName>
        <fullName evidence="1">Uncharacterized protein</fullName>
    </submittedName>
</protein>
<comment type="caution">
    <text evidence="1">The sequence shown here is derived from an EMBL/GenBank/DDBJ whole genome shotgun (WGS) entry which is preliminary data.</text>
</comment>
<reference evidence="1" key="1">
    <citation type="journal article" date="2019" name="Sci. Rep.">
        <title>Draft genome of Tanacetum cinerariifolium, the natural source of mosquito coil.</title>
        <authorList>
            <person name="Yamashiro T."/>
            <person name="Shiraishi A."/>
            <person name="Satake H."/>
            <person name="Nakayama K."/>
        </authorList>
    </citation>
    <scope>NUCLEOTIDE SEQUENCE</scope>
</reference>
<accession>A0A699Q8Q0</accession>
<proteinExistence type="predicted"/>
<feature type="non-terminal residue" evidence="1">
    <location>
        <position position="1"/>
    </location>
</feature>
<sequence>SYHPLTTPSVFQAEQLTFADCRVTSFQLGYPGTPLPSAEDVAGFSYTFTSEQGVDFDNAIIRIALHVAIEAKRTDEALPNEPVGEIRTETFFQVTSMDTLLTQKPDGTPALPELVGATALGLAFSTTRGMLLMLSAGSVLNQAFLPVINPLQLLRSSQADQAQAAVQ</sequence>
<organism evidence="1">
    <name type="scientific">Tanacetum cinerariifolium</name>
    <name type="common">Dalmatian daisy</name>
    <name type="synonym">Chrysanthemum cinerariifolium</name>
    <dbReference type="NCBI Taxonomy" id="118510"/>
    <lineage>
        <taxon>Eukaryota</taxon>
        <taxon>Viridiplantae</taxon>
        <taxon>Streptophyta</taxon>
        <taxon>Embryophyta</taxon>
        <taxon>Tracheophyta</taxon>
        <taxon>Spermatophyta</taxon>
        <taxon>Magnoliopsida</taxon>
        <taxon>eudicotyledons</taxon>
        <taxon>Gunneridae</taxon>
        <taxon>Pentapetalae</taxon>
        <taxon>asterids</taxon>
        <taxon>campanulids</taxon>
        <taxon>Asterales</taxon>
        <taxon>Asteraceae</taxon>
        <taxon>Asteroideae</taxon>
        <taxon>Anthemideae</taxon>
        <taxon>Anthemidinae</taxon>
        <taxon>Tanacetum</taxon>
    </lineage>
</organism>